<organism evidence="2 3">
    <name type="scientific">Luteimicrobium subarcticum</name>
    <dbReference type="NCBI Taxonomy" id="620910"/>
    <lineage>
        <taxon>Bacteria</taxon>
        <taxon>Bacillati</taxon>
        <taxon>Actinomycetota</taxon>
        <taxon>Actinomycetes</taxon>
        <taxon>Micrococcales</taxon>
        <taxon>Luteimicrobium</taxon>
    </lineage>
</organism>
<dbReference type="InterPro" id="IPR046491">
    <property type="entry name" value="DUF6584"/>
</dbReference>
<dbReference type="AlphaFoldDB" id="A0A2M8W6S1"/>
<evidence type="ECO:0000313" key="3">
    <source>
        <dbReference type="Proteomes" id="UP000231586"/>
    </source>
</evidence>
<dbReference type="EMBL" id="PGTZ01000010">
    <property type="protein sequence ID" value="PJI86628.1"/>
    <property type="molecule type" value="Genomic_DNA"/>
</dbReference>
<dbReference type="Proteomes" id="UP000231586">
    <property type="component" value="Unassembled WGS sequence"/>
</dbReference>
<gene>
    <name evidence="2" type="ORF">CLV34_2548</name>
</gene>
<accession>A0A2M8W6S1</accession>
<keyword evidence="1" id="KW-0812">Transmembrane</keyword>
<comment type="caution">
    <text evidence="2">The sequence shown here is derived from an EMBL/GenBank/DDBJ whole genome shotgun (WGS) entry which is preliminary data.</text>
</comment>
<keyword evidence="1" id="KW-1133">Transmembrane helix</keyword>
<reference evidence="2 3" key="1">
    <citation type="submission" date="2017-11" db="EMBL/GenBank/DDBJ databases">
        <title>Genomic Encyclopedia of Archaeal and Bacterial Type Strains, Phase II (KMG-II): From Individual Species to Whole Genera.</title>
        <authorList>
            <person name="Goeker M."/>
        </authorList>
    </citation>
    <scope>NUCLEOTIDE SEQUENCE [LARGE SCALE GENOMIC DNA]</scope>
    <source>
        <strain evidence="2 3">DSM 22413</strain>
    </source>
</reference>
<dbReference type="Pfam" id="PF20225">
    <property type="entry name" value="DUF6584"/>
    <property type="match status" value="1"/>
</dbReference>
<name>A0A2M8W6S1_9MICO</name>
<feature type="transmembrane region" description="Helical" evidence="1">
    <location>
        <begin position="148"/>
        <end position="173"/>
    </location>
</feature>
<proteinExistence type="predicted"/>
<keyword evidence="1" id="KW-0472">Membrane</keyword>
<sequence length="182" mass="19675">MLCRVPWPETLRTAEAELAARRTALARRRLRGLVRSCPDRLDLRLALAEAYRRGGDAAQAGRWSYLAEQRDPREVAAFERCYPDPFLRMRSMQWRGPVDVAGPVAAARLTALVDAATASEHRSVTLEGPMAHDPPWPATSLRDTAGCVGVGLIFVALAGLVGAAVVGVAWLVVHGARLLIGS</sequence>
<keyword evidence="3" id="KW-1185">Reference proteome</keyword>
<protein>
    <submittedName>
        <fullName evidence="2">Uncharacterized protein</fullName>
    </submittedName>
</protein>
<evidence type="ECO:0000313" key="2">
    <source>
        <dbReference type="EMBL" id="PJI86628.1"/>
    </source>
</evidence>
<evidence type="ECO:0000256" key="1">
    <source>
        <dbReference type="SAM" id="Phobius"/>
    </source>
</evidence>